<dbReference type="RefSeq" id="WP_092192396.1">
    <property type="nucleotide sequence ID" value="NZ_FOTO01000007.1"/>
</dbReference>
<dbReference type="OrthoDB" id="5471104at2"/>
<name>A0A8G2C3H6_DESNO</name>
<protein>
    <recommendedName>
        <fullName evidence="4">FecR protein domain-containing protein</fullName>
    </recommendedName>
</protein>
<proteinExistence type="predicted"/>
<sequence length="267" mass="27831">MLTNKSIFQLFLVMLLSQPLLAGNYAQQSVKLTNGSIAAGDNSSFYAKTSSDDVGPSSTMTPMGSVKLLDNKIVVDQEIPVPKGMFMACKDQVYVEADGLQLLCSDKTVFAIVEESSHFSIMIEKGNVDFALQANSKPIEFKTPFDTARATPYLIPASANSLLRGSLHVSEEKALLTITQGSLEIMSASGRKLVHAGNAIILAQATTSTGDTQEPSGTTGATGTGAASIGTNLAIGLTTLTALSAGALIIANNDDDDDGDSGESSPF</sequence>
<feature type="chain" id="PRO_5034407477" description="FecR protein domain-containing protein" evidence="1">
    <location>
        <begin position="23"/>
        <end position="267"/>
    </location>
</feature>
<dbReference type="AlphaFoldDB" id="A0A8G2C3H6"/>
<evidence type="ECO:0000256" key="1">
    <source>
        <dbReference type="SAM" id="SignalP"/>
    </source>
</evidence>
<evidence type="ECO:0000313" key="3">
    <source>
        <dbReference type="Proteomes" id="UP000199581"/>
    </source>
</evidence>
<dbReference type="EMBL" id="FOTO01000007">
    <property type="protein sequence ID" value="SFL82408.1"/>
    <property type="molecule type" value="Genomic_DNA"/>
</dbReference>
<organism evidence="2 3">
    <name type="scientific">Desulfomicrobium norvegicum (strain DSM 1741 / NCIMB 8310)</name>
    <name type="common">Desulfovibrio baculatus (strain Norway 4)</name>
    <name type="synonym">Desulfovibrio desulfuricans (strain Norway 4)</name>
    <dbReference type="NCBI Taxonomy" id="52561"/>
    <lineage>
        <taxon>Bacteria</taxon>
        <taxon>Pseudomonadati</taxon>
        <taxon>Thermodesulfobacteriota</taxon>
        <taxon>Desulfovibrionia</taxon>
        <taxon>Desulfovibrionales</taxon>
        <taxon>Desulfomicrobiaceae</taxon>
        <taxon>Desulfomicrobium</taxon>
    </lineage>
</organism>
<reference evidence="2 3" key="1">
    <citation type="submission" date="2016-10" db="EMBL/GenBank/DDBJ databases">
        <authorList>
            <person name="Varghese N."/>
            <person name="Submissions S."/>
        </authorList>
    </citation>
    <scope>NUCLEOTIDE SEQUENCE [LARGE SCALE GENOMIC DNA]</scope>
    <source>
        <strain evidence="2 3">DSM 1741</strain>
    </source>
</reference>
<keyword evidence="1" id="KW-0732">Signal</keyword>
<accession>A0A8G2C3H6</accession>
<evidence type="ECO:0008006" key="4">
    <source>
        <dbReference type="Google" id="ProtNLM"/>
    </source>
</evidence>
<keyword evidence="3" id="KW-1185">Reference proteome</keyword>
<comment type="caution">
    <text evidence="2">The sequence shown here is derived from an EMBL/GenBank/DDBJ whole genome shotgun (WGS) entry which is preliminary data.</text>
</comment>
<dbReference type="Proteomes" id="UP000199581">
    <property type="component" value="Unassembled WGS sequence"/>
</dbReference>
<feature type="signal peptide" evidence="1">
    <location>
        <begin position="1"/>
        <end position="22"/>
    </location>
</feature>
<evidence type="ECO:0000313" key="2">
    <source>
        <dbReference type="EMBL" id="SFL82408.1"/>
    </source>
</evidence>
<gene>
    <name evidence="2" type="ORF">SAMN05421830_10731</name>
</gene>